<dbReference type="OMA" id="LERFIWS"/>
<dbReference type="InParanoid" id="A7F541"/>
<dbReference type="EMBL" id="CH476642">
    <property type="protein sequence ID" value="EDN97862.1"/>
    <property type="molecule type" value="Genomic_DNA"/>
</dbReference>
<dbReference type="GeneID" id="5482389"/>
<dbReference type="Proteomes" id="UP000001312">
    <property type="component" value="Unassembled WGS sequence"/>
</dbReference>
<dbReference type="Gene3D" id="3.40.50.720">
    <property type="entry name" value="NAD(P)-binding Rossmann-like Domain"/>
    <property type="match status" value="1"/>
</dbReference>
<gene>
    <name evidence="4" type="ORF">SS1G_12716</name>
</gene>
<dbReference type="GO" id="GO:0005634">
    <property type="term" value="C:nucleus"/>
    <property type="evidence" value="ECO:0000318"/>
    <property type="project" value="GO_Central"/>
</dbReference>
<comment type="similarity">
    <text evidence="1">Belongs to the NmrA-type oxidoreductase family.</text>
</comment>
<dbReference type="InterPro" id="IPR008030">
    <property type="entry name" value="NmrA-like"/>
</dbReference>
<dbReference type="InterPro" id="IPR051164">
    <property type="entry name" value="NmrA-like_oxidored"/>
</dbReference>
<proteinExistence type="inferred from homology"/>
<feature type="domain" description="NmrA-like" evidence="3">
    <location>
        <begin position="2"/>
        <end position="345"/>
    </location>
</feature>
<dbReference type="RefSeq" id="XP_001586141.1">
    <property type="nucleotide sequence ID" value="XM_001586091.1"/>
</dbReference>
<evidence type="ECO:0000259" key="3">
    <source>
        <dbReference type="Pfam" id="PF05368"/>
    </source>
</evidence>
<organism evidence="4 5">
    <name type="scientific">Sclerotinia sclerotiorum (strain ATCC 18683 / 1980 / Ss-1)</name>
    <name type="common">White mold</name>
    <name type="synonym">Whetzelinia sclerotiorum</name>
    <dbReference type="NCBI Taxonomy" id="665079"/>
    <lineage>
        <taxon>Eukaryota</taxon>
        <taxon>Fungi</taxon>
        <taxon>Dikarya</taxon>
        <taxon>Ascomycota</taxon>
        <taxon>Pezizomycotina</taxon>
        <taxon>Leotiomycetes</taxon>
        <taxon>Helotiales</taxon>
        <taxon>Sclerotiniaceae</taxon>
        <taxon>Sclerotinia</taxon>
    </lineage>
</organism>
<dbReference type="STRING" id="665079.A7F541"/>
<dbReference type="Gene3D" id="3.90.25.10">
    <property type="entry name" value="UDP-galactose 4-epimerase, domain 1"/>
    <property type="match status" value="1"/>
</dbReference>
<dbReference type="PANTHER" id="PTHR42748:SF26">
    <property type="entry name" value="NMRA-LIKE DOMAIN-CONTAINING PROTEIN"/>
    <property type="match status" value="1"/>
</dbReference>
<dbReference type="InterPro" id="IPR036291">
    <property type="entry name" value="NAD(P)-bd_dom_sf"/>
</dbReference>
<dbReference type="PANTHER" id="PTHR42748">
    <property type="entry name" value="NITROGEN METABOLITE REPRESSION PROTEIN NMRA FAMILY MEMBER"/>
    <property type="match status" value="1"/>
</dbReference>
<keyword evidence="2" id="KW-0521">NADP</keyword>
<sequence length="346" mass="38109">MAKTIVVLGATGIQGGAVAAKFLSLGWKVRGITRNTSSPSAQALSNQGIEVVSADQDDPASLIPAFSGAEAIFAVTNFWEPFLKNYVELSKQGDRAAGKYAAAIEIRRGKAIVDAAANVLQDEGKLERFIWSTLPPFKELSKGKYSYAYHFDAKAEVTKYLQQEKKDLWEKSSLLNMGIYTTNVKESGDAFGLKRKVWLYYYWLRDRGADMIMKNDGSGEWIYHSAGPSAAQHPFVVPTDTGAFVELLVRSPPKQDLLGVSEAVSFVKFFDVWGRAAGKKVTCEEIAVEAHDRARPGGFGRQTAEAVACSAEFGWGDLVLPKDLDSNIKVTSIKEYFESEDWSEYN</sequence>
<evidence type="ECO:0000313" key="5">
    <source>
        <dbReference type="Proteomes" id="UP000001312"/>
    </source>
</evidence>
<evidence type="ECO:0000256" key="1">
    <source>
        <dbReference type="ARBA" id="ARBA00006328"/>
    </source>
</evidence>
<accession>A7F541</accession>
<name>A7F541_SCLS1</name>
<reference evidence="5" key="1">
    <citation type="journal article" date="2011" name="PLoS Genet.">
        <title>Genomic analysis of the necrotrophic fungal pathogens Sclerotinia sclerotiorum and Botrytis cinerea.</title>
        <authorList>
            <person name="Amselem J."/>
            <person name="Cuomo C.A."/>
            <person name="van Kan J.A."/>
            <person name="Viaud M."/>
            <person name="Benito E.P."/>
            <person name="Couloux A."/>
            <person name="Coutinho P.M."/>
            <person name="de Vries R.P."/>
            <person name="Dyer P.S."/>
            <person name="Fillinger S."/>
            <person name="Fournier E."/>
            <person name="Gout L."/>
            <person name="Hahn M."/>
            <person name="Kohn L."/>
            <person name="Lapalu N."/>
            <person name="Plummer K.M."/>
            <person name="Pradier J.M."/>
            <person name="Quevillon E."/>
            <person name="Sharon A."/>
            <person name="Simon A."/>
            <person name="ten Have A."/>
            <person name="Tudzynski B."/>
            <person name="Tudzynski P."/>
            <person name="Wincker P."/>
            <person name="Andrew M."/>
            <person name="Anthouard V."/>
            <person name="Beever R.E."/>
            <person name="Beffa R."/>
            <person name="Benoit I."/>
            <person name="Bouzid O."/>
            <person name="Brault B."/>
            <person name="Chen Z."/>
            <person name="Choquer M."/>
            <person name="Collemare J."/>
            <person name="Cotton P."/>
            <person name="Danchin E.G."/>
            <person name="Da Silva C."/>
            <person name="Gautier A."/>
            <person name="Giraud C."/>
            <person name="Giraud T."/>
            <person name="Gonzalez C."/>
            <person name="Grossetete S."/>
            <person name="Guldener U."/>
            <person name="Henrissat B."/>
            <person name="Howlett B.J."/>
            <person name="Kodira C."/>
            <person name="Kretschmer M."/>
            <person name="Lappartient A."/>
            <person name="Leroch M."/>
            <person name="Levis C."/>
            <person name="Mauceli E."/>
            <person name="Neuveglise C."/>
            <person name="Oeser B."/>
            <person name="Pearson M."/>
            <person name="Poulain J."/>
            <person name="Poussereau N."/>
            <person name="Quesneville H."/>
            <person name="Rascle C."/>
            <person name="Schumacher J."/>
            <person name="Segurens B."/>
            <person name="Sexton A."/>
            <person name="Silva E."/>
            <person name="Sirven C."/>
            <person name="Soanes D.M."/>
            <person name="Talbot N.J."/>
            <person name="Templeton M."/>
            <person name="Yandava C."/>
            <person name="Yarden O."/>
            <person name="Zeng Q."/>
            <person name="Rollins J.A."/>
            <person name="Lebrun M.H."/>
            <person name="Dickman M."/>
        </authorList>
    </citation>
    <scope>NUCLEOTIDE SEQUENCE [LARGE SCALE GENOMIC DNA]</scope>
    <source>
        <strain evidence="5">ATCC 18683 / 1980 / Ss-1</strain>
    </source>
</reference>
<dbReference type="AlphaFoldDB" id="A7F541"/>
<dbReference type="Pfam" id="PF05368">
    <property type="entry name" value="NmrA"/>
    <property type="match status" value="1"/>
</dbReference>
<protein>
    <recommendedName>
        <fullName evidence="3">NmrA-like domain-containing protein</fullName>
    </recommendedName>
</protein>
<dbReference type="SUPFAM" id="SSF51735">
    <property type="entry name" value="NAD(P)-binding Rossmann-fold domains"/>
    <property type="match status" value="1"/>
</dbReference>
<dbReference type="KEGG" id="ssl:SS1G_12716"/>
<evidence type="ECO:0000313" key="4">
    <source>
        <dbReference type="EMBL" id="EDN97862.1"/>
    </source>
</evidence>
<keyword evidence="5" id="KW-1185">Reference proteome</keyword>
<evidence type="ECO:0000256" key="2">
    <source>
        <dbReference type="ARBA" id="ARBA00022857"/>
    </source>
</evidence>